<name>J3LQN5_ORYBR</name>
<protein>
    <submittedName>
        <fullName evidence="1">Uncharacterized protein</fullName>
    </submittedName>
</protein>
<organism evidence="1">
    <name type="scientific">Oryza brachyantha</name>
    <name type="common">malo sina</name>
    <dbReference type="NCBI Taxonomy" id="4533"/>
    <lineage>
        <taxon>Eukaryota</taxon>
        <taxon>Viridiplantae</taxon>
        <taxon>Streptophyta</taxon>
        <taxon>Embryophyta</taxon>
        <taxon>Tracheophyta</taxon>
        <taxon>Spermatophyta</taxon>
        <taxon>Magnoliopsida</taxon>
        <taxon>Liliopsida</taxon>
        <taxon>Poales</taxon>
        <taxon>Poaceae</taxon>
        <taxon>BOP clade</taxon>
        <taxon>Oryzoideae</taxon>
        <taxon>Oryzeae</taxon>
        <taxon>Oryzinae</taxon>
        <taxon>Oryza</taxon>
    </lineage>
</organism>
<accession>J3LQN5</accession>
<reference evidence="1" key="2">
    <citation type="submission" date="2013-04" db="UniProtKB">
        <authorList>
            <consortium name="EnsemblPlants"/>
        </authorList>
    </citation>
    <scope>IDENTIFICATION</scope>
</reference>
<dbReference type="Proteomes" id="UP000006038">
    <property type="component" value="Chromosome 3"/>
</dbReference>
<evidence type="ECO:0000313" key="2">
    <source>
        <dbReference type="Proteomes" id="UP000006038"/>
    </source>
</evidence>
<dbReference type="HOGENOM" id="CLU_1828288_0_0_1"/>
<sequence length="141" mass="16337">MDICYKSQTAVLILSSGQQHQNCTLIFYLTMNSYLNSAKCSRISNLPLGYVARWELPLGGTSVLCWYLLPAICKEKDQHRVFFVSKKSQICSEQWRIFFFNKTNKPVLSHKIVKKSCNFHCADFLPRAHPTTSSEKHEVWM</sequence>
<reference evidence="1" key="1">
    <citation type="journal article" date="2013" name="Nat. Commun.">
        <title>Whole-genome sequencing of Oryza brachyantha reveals mechanisms underlying Oryza genome evolution.</title>
        <authorList>
            <person name="Chen J."/>
            <person name="Huang Q."/>
            <person name="Gao D."/>
            <person name="Wang J."/>
            <person name="Lang Y."/>
            <person name="Liu T."/>
            <person name="Li B."/>
            <person name="Bai Z."/>
            <person name="Luis Goicoechea J."/>
            <person name="Liang C."/>
            <person name="Chen C."/>
            <person name="Zhang W."/>
            <person name="Sun S."/>
            <person name="Liao Y."/>
            <person name="Zhang X."/>
            <person name="Yang L."/>
            <person name="Song C."/>
            <person name="Wang M."/>
            <person name="Shi J."/>
            <person name="Liu G."/>
            <person name="Liu J."/>
            <person name="Zhou H."/>
            <person name="Zhou W."/>
            <person name="Yu Q."/>
            <person name="An N."/>
            <person name="Chen Y."/>
            <person name="Cai Q."/>
            <person name="Wang B."/>
            <person name="Liu B."/>
            <person name="Min J."/>
            <person name="Huang Y."/>
            <person name="Wu H."/>
            <person name="Li Z."/>
            <person name="Zhang Y."/>
            <person name="Yin Y."/>
            <person name="Song W."/>
            <person name="Jiang J."/>
            <person name="Jackson S.A."/>
            <person name="Wing R.A."/>
            <person name="Wang J."/>
            <person name="Chen M."/>
        </authorList>
    </citation>
    <scope>NUCLEOTIDE SEQUENCE [LARGE SCALE GENOMIC DNA]</scope>
    <source>
        <strain evidence="1">cv. IRGC 101232</strain>
    </source>
</reference>
<dbReference type="EnsemblPlants" id="OB03G33610.1">
    <property type="protein sequence ID" value="OB03G33610.1"/>
    <property type="gene ID" value="OB03G33610"/>
</dbReference>
<proteinExistence type="predicted"/>
<dbReference type="Gramene" id="OB03G33610.1">
    <property type="protein sequence ID" value="OB03G33610.1"/>
    <property type="gene ID" value="OB03G33610"/>
</dbReference>
<keyword evidence="2" id="KW-1185">Reference proteome</keyword>
<evidence type="ECO:0000313" key="1">
    <source>
        <dbReference type="EnsemblPlants" id="OB03G33610.1"/>
    </source>
</evidence>
<dbReference type="AlphaFoldDB" id="J3LQN5"/>